<dbReference type="RefSeq" id="WP_244722367.1">
    <property type="nucleotide sequence ID" value="NZ_JALIRP010000002.1"/>
</dbReference>
<evidence type="ECO:0000256" key="2">
    <source>
        <dbReference type="ARBA" id="ARBA00023125"/>
    </source>
</evidence>
<keyword evidence="2" id="KW-0238">DNA-binding</keyword>
<keyword evidence="4" id="KW-1133">Transmembrane helix</keyword>
<dbReference type="GO" id="GO:0043565">
    <property type="term" value="F:sequence-specific DNA binding"/>
    <property type="evidence" value="ECO:0007669"/>
    <property type="project" value="InterPro"/>
</dbReference>
<dbReference type="PANTHER" id="PTHR43280">
    <property type="entry name" value="ARAC-FAMILY TRANSCRIPTIONAL REGULATOR"/>
    <property type="match status" value="1"/>
</dbReference>
<keyword evidence="4" id="KW-0472">Membrane</keyword>
<dbReference type="Pfam" id="PF12833">
    <property type="entry name" value="HTH_18"/>
    <property type="match status" value="1"/>
</dbReference>
<dbReference type="InterPro" id="IPR009057">
    <property type="entry name" value="Homeodomain-like_sf"/>
</dbReference>
<dbReference type="Gene3D" id="3.30.450.20">
    <property type="entry name" value="PAS domain"/>
    <property type="match status" value="1"/>
</dbReference>
<dbReference type="InterPro" id="IPR018060">
    <property type="entry name" value="HTH_AraC"/>
</dbReference>
<dbReference type="SMART" id="SM00342">
    <property type="entry name" value="HTH_ARAC"/>
    <property type="match status" value="1"/>
</dbReference>
<keyword evidence="1" id="KW-0805">Transcription regulation</keyword>
<dbReference type="Proteomes" id="UP001139347">
    <property type="component" value="Unassembled WGS sequence"/>
</dbReference>
<evidence type="ECO:0000313" key="7">
    <source>
        <dbReference type="Proteomes" id="UP001139347"/>
    </source>
</evidence>
<dbReference type="AlphaFoldDB" id="A0A9X1WLF3"/>
<reference evidence="6" key="1">
    <citation type="submission" date="2022-04" db="EMBL/GenBank/DDBJ databases">
        <title>Paenibacillus mangrovi sp. nov., a novel endophytic bacterium isolated from bark of Kandelia candel.</title>
        <authorList>
            <person name="Tuo L."/>
        </authorList>
    </citation>
    <scope>NUCLEOTIDE SEQUENCE</scope>
    <source>
        <strain evidence="6">KQZ6P-2</strain>
    </source>
</reference>
<evidence type="ECO:0000256" key="1">
    <source>
        <dbReference type="ARBA" id="ARBA00023015"/>
    </source>
</evidence>
<proteinExistence type="predicted"/>
<feature type="transmembrane region" description="Helical" evidence="4">
    <location>
        <begin position="316"/>
        <end position="339"/>
    </location>
</feature>
<evidence type="ECO:0000259" key="5">
    <source>
        <dbReference type="PROSITE" id="PS01124"/>
    </source>
</evidence>
<feature type="domain" description="HTH araC/xylS-type" evidence="5">
    <location>
        <begin position="663"/>
        <end position="760"/>
    </location>
</feature>
<evidence type="ECO:0000313" key="6">
    <source>
        <dbReference type="EMBL" id="MCJ8011482.1"/>
    </source>
</evidence>
<comment type="caution">
    <text evidence="6">The sequence shown here is derived from an EMBL/GenBank/DDBJ whole genome shotgun (WGS) entry which is preliminary data.</text>
</comment>
<dbReference type="PANTHER" id="PTHR43280:SF28">
    <property type="entry name" value="HTH-TYPE TRANSCRIPTIONAL ACTIVATOR RHAS"/>
    <property type="match status" value="1"/>
</dbReference>
<accession>A0A9X1WLF3</accession>
<dbReference type="Gene3D" id="1.10.10.60">
    <property type="entry name" value="Homeodomain-like"/>
    <property type="match status" value="2"/>
</dbReference>
<evidence type="ECO:0000256" key="3">
    <source>
        <dbReference type="ARBA" id="ARBA00023163"/>
    </source>
</evidence>
<keyword evidence="4" id="KW-0812">Transmembrane</keyword>
<sequence length="772" mass="87775">MKHLVTSFPRKATAQMKKKTLVAIFLRFFVLIVLLLISTSTIAVYSNYRMIDDAREANRNYLRAASSSLDGLLDKIKDQGYSIASDTSYLNLLSFTDKSQTHYASTAYLLSSKLYDLFVSDSAVDDSFIYFSKLNTILAGSGSYDPVFYLERNYHFRDYPLTFWDQQFKSGIVSSILPATDVYRQSGAAGEKKYKTIIPLVLNIESVIGSSSFMVVNIDEQKIYQMINNMNITKKGDIYLIDTLHNRIISSTDRDKLGDTFDIGALQINPSSGTSESEMLIHGDNNILSFHPSSWDNLGFLVVTPEKALTAPVYKFLYMTIGVIALFMLIGTAVSVVFSRGIYSPLAEMVHVVKRLAKAPFESGKSEYDYIKESITTWHQYQQETMPSLIQIFLYRALNQQLNKEDIERLSEKYDFFRGGGSLALAVVRFDFLRDHHQQAAELHQTLISLHKPLLDINSNEMVLFLQEQDDVGVTVFVTEELHPLLSRYEEDLVGEISLTVGISKIFNQLEYTQRAYKEATEILDLRSVGECGMIFNATTCAPGRTGVFFSSDMKETARKYLENGHVEGASELLDQLFEGARIQHMRFAVFRQFVSDLLYFAVETVYNRRMDEEGIFGMPASEMIAYVNSLHHPSRIEAACRTVFENVIAQVHSQQQSSQAITGMLDYISTHLAEVNLTSISEHFHMNTNYVSQYFKKHQGVTFTDYINRMRIEKAKELLMNTDHTATDIGRLVGFNNANAFIRMFKKLEGTTPNEYRKSARTIYNYSSMEG</sequence>
<evidence type="ECO:0000256" key="4">
    <source>
        <dbReference type="SAM" id="Phobius"/>
    </source>
</evidence>
<organism evidence="6 7">
    <name type="scientific">Paenibacillus mangrovi</name>
    <dbReference type="NCBI Taxonomy" id="2931978"/>
    <lineage>
        <taxon>Bacteria</taxon>
        <taxon>Bacillati</taxon>
        <taxon>Bacillota</taxon>
        <taxon>Bacilli</taxon>
        <taxon>Bacillales</taxon>
        <taxon>Paenibacillaceae</taxon>
        <taxon>Paenibacillus</taxon>
    </lineage>
</organism>
<name>A0A9X1WLF3_9BACL</name>
<dbReference type="EMBL" id="JALIRP010000002">
    <property type="protein sequence ID" value="MCJ8011482.1"/>
    <property type="molecule type" value="Genomic_DNA"/>
</dbReference>
<dbReference type="GO" id="GO:0003700">
    <property type="term" value="F:DNA-binding transcription factor activity"/>
    <property type="evidence" value="ECO:0007669"/>
    <property type="project" value="InterPro"/>
</dbReference>
<keyword evidence="3" id="KW-0804">Transcription</keyword>
<dbReference type="PROSITE" id="PS01124">
    <property type="entry name" value="HTH_ARAC_FAMILY_2"/>
    <property type="match status" value="1"/>
</dbReference>
<dbReference type="SUPFAM" id="SSF46689">
    <property type="entry name" value="Homeodomain-like"/>
    <property type="match status" value="1"/>
</dbReference>
<keyword evidence="7" id="KW-1185">Reference proteome</keyword>
<feature type="transmembrane region" description="Helical" evidence="4">
    <location>
        <begin position="21"/>
        <end position="45"/>
    </location>
</feature>
<protein>
    <submittedName>
        <fullName evidence="6">Helix-turn-helix domain-containing protein</fullName>
    </submittedName>
</protein>
<gene>
    <name evidence="6" type="ORF">MUG84_06935</name>
</gene>